<feature type="compositionally biased region" description="Basic and acidic residues" evidence="9">
    <location>
        <begin position="364"/>
        <end position="378"/>
    </location>
</feature>
<dbReference type="PROSITE" id="PS50011">
    <property type="entry name" value="PROTEIN_KINASE_DOM"/>
    <property type="match status" value="1"/>
</dbReference>
<evidence type="ECO:0000256" key="6">
    <source>
        <dbReference type="ARBA" id="ARBA00022840"/>
    </source>
</evidence>
<feature type="compositionally biased region" description="Polar residues" evidence="9">
    <location>
        <begin position="795"/>
        <end position="807"/>
    </location>
</feature>
<evidence type="ECO:0000256" key="4">
    <source>
        <dbReference type="ARBA" id="ARBA00022741"/>
    </source>
</evidence>
<feature type="region of interest" description="Disordered" evidence="9">
    <location>
        <begin position="318"/>
        <end position="378"/>
    </location>
</feature>
<evidence type="ECO:0000259" key="11">
    <source>
        <dbReference type="PROSITE" id="PS50011"/>
    </source>
</evidence>
<comment type="catalytic activity">
    <reaction evidence="8">
        <text>L-seryl-[protein] + ATP = O-phospho-L-seryl-[protein] + ADP + H(+)</text>
        <dbReference type="Rhea" id="RHEA:17989"/>
        <dbReference type="Rhea" id="RHEA-COMP:9863"/>
        <dbReference type="Rhea" id="RHEA-COMP:11604"/>
        <dbReference type="ChEBI" id="CHEBI:15378"/>
        <dbReference type="ChEBI" id="CHEBI:29999"/>
        <dbReference type="ChEBI" id="CHEBI:30616"/>
        <dbReference type="ChEBI" id="CHEBI:83421"/>
        <dbReference type="ChEBI" id="CHEBI:456216"/>
        <dbReference type="EC" id="2.7.11.1"/>
    </reaction>
</comment>
<dbReference type="Gene3D" id="3.10.20.90">
    <property type="entry name" value="Phosphatidylinositol 3-kinase Catalytic Subunit, Chain A, domain 1"/>
    <property type="match status" value="1"/>
</dbReference>
<feature type="region of interest" description="Disordered" evidence="9">
    <location>
        <begin position="526"/>
        <end position="583"/>
    </location>
</feature>
<sequence>MNRELCVDGFILNFVWIFVLVCGSYSYRAFDEVEGIEVAWNQVKVQDVLQSPEDLERLYSEVHLLKTLKHKNIIKFYNSWVDTKTITFITEIFTSGTLRQYRKKHKHVDIKAVKNWSRQILRGLLYLHSHDPPIIHRDLKCDNVFVNGNQGEVKIGDLGLAAILRQAHAAHSVIGTPEFMAPELYEEEYNELVDIYSFGMCLLEMVTFEYPYSECTNAAQIYKKVSSGKKPAALEKVKDPEVRAFVEKCLATASRRLPARELLMDPFLQCDGDREAIESLPTITLSKTRADDFEELGVICEDRTPSLKAGEFYNSLKVDNDRNHRNERKGREDERSQSGSRRMPALSSGRRSDDEDDPSGSTRYSKDRVRRSSRDFRVKGKRKDDDTIFLRLRIADHDGHSRNIHFPFDIEGDTAMCVASEMVAELDLSDQDVTTIAEMIDAEILALVPEWRPGVAVDDGGLDPDTAYTTAADESEMVGSDDSGIDEPPSSSWKARSISPRMNHVAAASPPRMVEGTMHGRFEEVTYPARASNSRRGSEPIFTSESSDERDDTEDHGSKYEGSPEGGSPTSSSKHGGRSHWSGGFNELVEIRRNAGTSAYSHEPWEVLHQEQEGLDSSIQDELPLSGVDDDDEVISRELEYLAQKQEQELREMHRRHEQAILRLQNRRKGKGASYGSAELGQPISPGSQQTDSSQELFHQALTRNPSMGRSGSNLLSRSDSQKKVGVDSRNGKLQMEEADENNNMEARFVGAPKAYGLGHNLKGHVVLEPSSANKGSYQSDAEGNSHDIPYSLIKSGSTNGEGSSGR</sequence>
<dbReference type="Gene3D" id="3.30.200.20">
    <property type="entry name" value="Phosphorylase Kinase, domain 1"/>
    <property type="match status" value="1"/>
</dbReference>
<dbReference type="InterPro" id="IPR000719">
    <property type="entry name" value="Prot_kinase_dom"/>
</dbReference>
<dbReference type="InterPro" id="IPR008271">
    <property type="entry name" value="Ser/Thr_kinase_AS"/>
</dbReference>
<comment type="caution">
    <text evidence="12">The sequence shown here is derived from an EMBL/GenBank/DDBJ whole genome shotgun (WGS) entry which is preliminary data.</text>
</comment>
<feature type="compositionally biased region" description="Polar residues" evidence="9">
    <location>
        <begin position="685"/>
        <end position="719"/>
    </location>
</feature>
<accession>A0A8T0HDH7</accession>
<dbReference type="EMBL" id="CM026427">
    <property type="protein sequence ID" value="KAG0568474.1"/>
    <property type="molecule type" value="Genomic_DNA"/>
</dbReference>
<dbReference type="PROSITE" id="PS00108">
    <property type="entry name" value="PROTEIN_KINASE_ST"/>
    <property type="match status" value="1"/>
</dbReference>
<keyword evidence="5" id="KW-0418">Kinase</keyword>
<dbReference type="EMBL" id="CM026427">
    <property type="protein sequence ID" value="KAG0568478.1"/>
    <property type="molecule type" value="Genomic_DNA"/>
</dbReference>
<dbReference type="EC" id="2.7.11.1" evidence="1"/>
<dbReference type="InterPro" id="IPR011009">
    <property type="entry name" value="Kinase-like_dom_sf"/>
</dbReference>
<feature type="region of interest" description="Disordered" evidence="9">
    <location>
        <begin position="770"/>
        <end position="807"/>
    </location>
</feature>
<protein>
    <recommendedName>
        <fullName evidence="1">non-specific serine/threonine protein kinase</fullName>
        <ecNumber evidence="1">2.7.11.1</ecNumber>
    </recommendedName>
</protein>
<feature type="compositionally biased region" description="Basic and acidic residues" evidence="9">
    <location>
        <begin position="603"/>
        <end position="612"/>
    </location>
</feature>
<dbReference type="Proteomes" id="UP000822688">
    <property type="component" value="Chromosome 6"/>
</dbReference>
<feature type="compositionally biased region" description="Basic and acidic residues" evidence="9">
    <location>
        <begin position="720"/>
        <end position="731"/>
    </location>
</feature>
<reference evidence="12 13" key="1">
    <citation type="submission" date="2020-06" db="EMBL/GenBank/DDBJ databases">
        <title>WGS assembly of Ceratodon purpureus strain R40.</title>
        <authorList>
            <person name="Carey S.B."/>
            <person name="Jenkins J."/>
            <person name="Shu S."/>
            <person name="Lovell J.T."/>
            <person name="Sreedasyam A."/>
            <person name="Maumus F."/>
            <person name="Tiley G.P."/>
            <person name="Fernandez-Pozo N."/>
            <person name="Barry K."/>
            <person name="Chen C."/>
            <person name="Wang M."/>
            <person name="Lipzen A."/>
            <person name="Daum C."/>
            <person name="Saski C.A."/>
            <person name="Payton A.C."/>
            <person name="Mcbreen J.C."/>
            <person name="Conrad R.E."/>
            <person name="Kollar L.M."/>
            <person name="Olsson S."/>
            <person name="Huttunen S."/>
            <person name="Landis J.B."/>
            <person name="Wickett N.J."/>
            <person name="Johnson M.G."/>
            <person name="Rensing S.A."/>
            <person name="Grimwood J."/>
            <person name="Schmutz J."/>
            <person name="Mcdaniel S.F."/>
        </authorList>
    </citation>
    <scope>NUCLEOTIDE SEQUENCE [LARGE SCALE GENOMIC DNA]</scope>
    <source>
        <strain evidence="12 13">R40</strain>
    </source>
</reference>
<dbReference type="Gene3D" id="1.10.510.10">
    <property type="entry name" value="Transferase(Phosphotransferase) domain 1"/>
    <property type="match status" value="1"/>
</dbReference>
<keyword evidence="13" id="KW-1185">Reference proteome</keyword>
<dbReference type="SMART" id="SM00220">
    <property type="entry name" value="S_TKc"/>
    <property type="match status" value="1"/>
</dbReference>
<feature type="region of interest" description="Disordered" evidence="9">
    <location>
        <begin position="471"/>
        <end position="512"/>
    </location>
</feature>
<evidence type="ECO:0000256" key="1">
    <source>
        <dbReference type="ARBA" id="ARBA00012513"/>
    </source>
</evidence>
<feature type="compositionally biased region" description="Basic and acidic residues" evidence="9">
    <location>
        <begin position="318"/>
        <end position="336"/>
    </location>
</feature>
<comment type="catalytic activity">
    <reaction evidence="7">
        <text>L-threonyl-[protein] + ATP = O-phospho-L-threonyl-[protein] + ADP + H(+)</text>
        <dbReference type="Rhea" id="RHEA:46608"/>
        <dbReference type="Rhea" id="RHEA-COMP:11060"/>
        <dbReference type="Rhea" id="RHEA-COMP:11605"/>
        <dbReference type="ChEBI" id="CHEBI:15378"/>
        <dbReference type="ChEBI" id="CHEBI:30013"/>
        <dbReference type="ChEBI" id="CHEBI:30616"/>
        <dbReference type="ChEBI" id="CHEBI:61977"/>
        <dbReference type="ChEBI" id="CHEBI:456216"/>
        <dbReference type="EC" id="2.7.11.1"/>
    </reaction>
</comment>
<evidence type="ECO:0000256" key="10">
    <source>
        <dbReference type="SAM" id="Phobius"/>
    </source>
</evidence>
<evidence type="ECO:0000313" key="12">
    <source>
        <dbReference type="EMBL" id="KAG0568478.1"/>
    </source>
</evidence>
<dbReference type="CDD" id="cd13983">
    <property type="entry name" value="STKc_WNK"/>
    <property type="match status" value="1"/>
</dbReference>
<keyword evidence="10" id="KW-0472">Membrane</keyword>
<gene>
    <name evidence="12" type="ORF">KC19_6G021800</name>
</gene>
<dbReference type="InterPro" id="IPR050588">
    <property type="entry name" value="WNK_Ser-Thr_kinase"/>
</dbReference>
<feature type="transmembrane region" description="Helical" evidence="10">
    <location>
        <begin position="7"/>
        <end position="27"/>
    </location>
</feature>
<feature type="compositionally biased region" description="Low complexity" evidence="9">
    <location>
        <begin position="561"/>
        <end position="573"/>
    </location>
</feature>
<proteinExistence type="predicted"/>
<evidence type="ECO:0000256" key="3">
    <source>
        <dbReference type="ARBA" id="ARBA00022679"/>
    </source>
</evidence>
<evidence type="ECO:0000256" key="5">
    <source>
        <dbReference type="ARBA" id="ARBA00022777"/>
    </source>
</evidence>
<dbReference type="AlphaFoldDB" id="A0A8T0HDH7"/>
<feature type="domain" description="Protein kinase" evidence="11">
    <location>
        <begin position="1"/>
        <end position="268"/>
    </location>
</feature>
<evidence type="ECO:0000256" key="9">
    <source>
        <dbReference type="SAM" id="MobiDB-lite"/>
    </source>
</evidence>
<keyword evidence="10" id="KW-1133">Transmembrane helix</keyword>
<dbReference type="Pfam" id="PF12202">
    <property type="entry name" value="OSR1_C"/>
    <property type="match status" value="1"/>
</dbReference>
<feature type="region of interest" description="Disordered" evidence="9">
    <location>
        <begin position="602"/>
        <end position="631"/>
    </location>
</feature>
<dbReference type="GO" id="GO:0005524">
    <property type="term" value="F:ATP binding"/>
    <property type="evidence" value="ECO:0007669"/>
    <property type="project" value="UniProtKB-KW"/>
</dbReference>
<dbReference type="GO" id="GO:0004674">
    <property type="term" value="F:protein serine/threonine kinase activity"/>
    <property type="evidence" value="ECO:0007669"/>
    <property type="project" value="UniProtKB-KW"/>
</dbReference>
<evidence type="ECO:0000313" key="13">
    <source>
        <dbReference type="Proteomes" id="UP000822688"/>
    </source>
</evidence>
<dbReference type="PANTHER" id="PTHR13902">
    <property type="entry name" value="SERINE/THREONINE-PROTEIN KINASE WNK WITH NO LYSINE -RELATED"/>
    <property type="match status" value="1"/>
</dbReference>
<dbReference type="Pfam" id="PF00069">
    <property type="entry name" value="Pkinase"/>
    <property type="match status" value="1"/>
</dbReference>
<name>A0A8T0HDH7_CERPU</name>
<evidence type="ECO:0000256" key="7">
    <source>
        <dbReference type="ARBA" id="ARBA00047899"/>
    </source>
</evidence>
<keyword evidence="3" id="KW-0808">Transferase</keyword>
<evidence type="ECO:0000256" key="8">
    <source>
        <dbReference type="ARBA" id="ARBA00048679"/>
    </source>
</evidence>
<keyword evidence="2" id="KW-0723">Serine/threonine-protein kinase</keyword>
<keyword evidence="6" id="KW-0067">ATP-binding</keyword>
<dbReference type="InterPro" id="IPR024678">
    <property type="entry name" value="Kinase_OSR1/WNK_CCT"/>
</dbReference>
<organism evidence="12 13">
    <name type="scientific">Ceratodon purpureus</name>
    <name type="common">Fire moss</name>
    <name type="synonym">Dicranum purpureum</name>
    <dbReference type="NCBI Taxonomy" id="3225"/>
    <lineage>
        <taxon>Eukaryota</taxon>
        <taxon>Viridiplantae</taxon>
        <taxon>Streptophyta</taxon>
        <taxon>Embryophyta</taxon>
        <taxon>Bryophyta</taxon>
        <taxon>Bryophytina</taxon>
        <taxon>Bryopsida</taxon>
        <taxon>Dicranidae</taxon>
        <taxon>Pseudoditrichales</taxon>
        <taxon>Ditrichaceae</taxon>
        <taxon>Ceratodon</taxon>
    </lineage>
</organism>
<evidence type="ECO:0000256" key="2">
    <source>
        <dbReference type="ARBA" id="ARBA00022527"/>
    </source>
</evidence>
<feature type="region of interest" description="Disordered" evidence="9">
    <location>
        <begin position="650"/>
        <end position="745"/>
    </location>
</feature>
<keyword evidence="4" id="KW-0547">Nucleotide-binding</keyword>
<dbReference type="FunFam" id="3.30.200.20:FF:000075">
    <property type="entry name" value="Probable serine/threonine-protein kinase WNK1"/>
    <property type="match status" value="1"/>
</dbReference>
<feature type="compositionally biased region" description="Polar residues" evidence="9">
    <location>
        <begin position="771"/>
        <end position="783"/>
    </location>
</feature>
<keyword evidence="10" id="KW-0812">Transmembrane</keyword>
<dbReference type="SUPFAM" id="SSF56112">
    <property type="entry name" value="Protein kinase-like (PK-like)"/>
    <property type="match status" value="1"/>
</dbReference>
<dbReference type="FunFam" id="1.10.510.10:FF:000046">
    <property type="entry name" value="probable serine/threonine-protein kinase WNK9"/>
    <property type="match status" value="1"/>
</dbReference>